<dbReference type="AlphaFoldDB" id="A0A839Q655"/>
<evidence type="ECO:0000313" key="2">
    <source>
        <dbReference type="Proteomes" id="UP000590811"/>
    </source>
</evidence>
<protein>
    <submittedName>
        <fullName evidence="1">Uncharacterized protein</fullName>
    </submittedName>
</protein>
<dbReference type="RefSeq" id="WP_184511148.1">
    <property type="nucleotide sequence ID" value="NZ_JACHVT010000008.1"/>
</dbReference>
<name>A0A839Q655_9MICO</name>
<gene>
    <name evidence="1" type="ORF">FHW14_003310</name>
</gene>
<sequence length="114" mass="12112">MTVAEPDLSNSTTLVRLVKVRITQSRGIDGILIPALELRLRNVSDSPLDLSLDATFTGEVEAWFGGLGDSEASVAPGAVRSFSLAYNNLSGYAVPQFPKAYLLENLTVTATAPT</sequence>
<dbReference type="Proteomes" id="UP000590811">
    <property type="component" value="Unassembled WGS sequence"/>
</dbReference>
<evidence type="ECO:0000313" key="1">
    <source>
        <dbReference type="EMBL" id="MBB2988121.1"/>
    </source>
</evidence>
<accession>A0A839Q655</accession>
<reference evidence="1 2" key="1">
    <citation type="submission" date="2020-08" db="EMBL/GenBank/DDBJ databases">
        <title>Genomic Encyclopedia of Type Strains, Phase IV (KMG-V): Genome sequencing to study the core and pangenomes of soil and plant-associated prokaryotes.</title>
        <authorList>
            <person name="Whitman W."/>
        </authorList>
    </citation>
    <scope>NUCLEOTIDE SEQUENCE [LARGE SCALE GENOMIC DNA]</scope>
    <source>
        <strain evidence="1 2">B3ACCR2</strain>
    </source>
</reference>
<proteinExistence type="predicted"/>
<organism evidence="1 2">
    <name type="scientific">Terracoccus luteus</name>
    <dbReference type="NCBI Taxonomy" id="53356"/>
    <lineage>
        <taxon>Bacteria</taxon>
        <taxon>Bacillati</taxon>
        <taxon>Actinomycetota</taxon>
        <taxon>Actinomycetes</taxon>
        <taxon>Micrococcales</taxon>
        <taxon>Intrasporangiaceae</taxon>
        <taxon>Terracoccus</taxon>
    </lineage>
</organism>
<comment type="caution">
    <text evidence="1">The sequence shown here is derived from an EMBL/GenBank/DDBJ whole genome shotgun (WGS) entry which is preliminary data.</text>
</comment>
<dbReference type="EMBL" id="JACHVT010000008">
    <property type="protein sequence ID" value="MBB2988121.1"/>
    <property type="molecule type" value="Genomic_DNA"/>
</dbReference>